<dbReference type="KEGG" id="mrtj:KHC33_11620"/>
<organism evidence="1 2">
    <name type="scientific">Methanospirillum purgamenti</name>
    <dbReference type="NCBI Taxonomy" id="2834276"/>
    <lineage>
        <taxon>Archaea</taxon>
        <taxon>Methanobacteriati</taxon>
        <taxon>Methanobacteriota</taxon>
        <taxon>Stenosarchaea group</taxon>
        <taxon>Methanomicrobia</taxon>
        <taxon>Methanomicrobiales</taxon>
        <taxon>Methanospirillaceae</taxon>
        <taxon>Methanospirillum</taxon>
    </lineage>
</organism>
<gene>
    <name evidence="1" type="ORF">KHC33_11620</name>
</gene>
<dbReference type="InterPro" id="IPR039065">
    <property type="entry name" value="AcoX-like"/>
</dbReference>
<dbReference type="InterPro" id="IPR017438">
    <property type="entry name" value="ATP-NAD_kinase_N"/>
</dbReference>
<sequence length="369" mass="39939">MIRVGFIVNPYAGLGGSVGLKGTDGCIKEAFARGAVPHAPEKAIRFLSSLSRNDFYFLTAGGEMGEAELTSLGILHECVYRSDLSESDPLLKTSATDTKHACNEMIRQGVHVIVFAGGDGTARDIFSCTRHNIPILGIPAGVKIYSGVFATTPIAAAQILSEWNLTSLGDGEVMDVNEEEYRNGVLDTHLFGFAKVPSSPVHCQSSKQISFGDESHERQEIARFIVEIMRDDTLYLLGAGTTTQAIADMLGISKTLLGIDAIYQKQVVGSDVNEQDILRLLKIYNKVKIIISPIGAQGFILGRGNQQISSTVLSNAGIDSLIVIATDEKMKRTQNLFIDTGDPDLNSKFGETILVVCGYRIGTRVRLNH</sequence>
<dbReference type="InterPro" id="IPR016064">
    <property type="entry name" value="NAD/diacylglycerol_kinase_sf"/>
</dbReference>
<evidence type="ECO:0000313" key="2">
    <source>
        <dbReference type="Proteomes" id="UP000680656"/>
    </source>
</evidence>
<dbReference type="GO" id="GO:0003951">
    <property type="term" value="F:NAD+ kinase activity"/>
    <property type="evidence" value="ECO:0007669"/>
    <property type="project" value="InterPro"/>
</dbReference>
<dbReference type="Pfam" id="PF20143">
    <property type="entry name" value="NAD_kinase_C"/>
    <property type="match status" value="1"/>
</dbReference>
<reference evidence="1 2" key="1">
    <citation type="submission" date="2021-05" db="EMBL/GenBank/DDBJ databases">
        <title>A novel Methanospirillum isolate from a pyrite-forming mixed culture.</title>
        <authorList>
            <person name="Bunk B."/>
            <person name="Sproer C."/>
            <person name="Spring S."/>
            <person name="Pester M."/>
        </authorList>
    </citation>
    <scope>NUCLEOTIDE SEQUENCE [LARGE SCALE GENOMIC DNA]</scope>
    <source>
        <strain evidence="1 2">J.3.6.1-F.2.7.3</strain>
    </source>
</reference>
<dbReference type="GO" id="GO:0006741">
    <property type="term" value="P:NADP+ biosynthetic process"/>
    <property type="evidence" value="ECO:0007669"/>
    <property type="project" value="InterPro"/>
</dbReference>
<dbReference type="AlphaFoldDB" id="A0A8E7AYZ1"/>
<dbReference type="PANTHER" id="PTHR40697">
    <property type="entry name" value="ACETOIN CATABOLISM PROTEIN X"/>
    <property type="match status" value="1"/>
</dbReference>
<name>A0A8E7AYZ1_9EURY</name>
<keyword evidence="1" id="KW-0808">Transferase</keyword>
<keyword evidence="2" id="KW-1185">Reference proteome</keyword>
<proteinExistence type="predicted"/>
<accession>A0A8E7AYZ1</accession>
<dbReference type="PANTHER" id="PTHR40697:SF2">
    <property type="entry name" value="ATP-NAD KINASE-RELATED"/>
    <property type="match status" value="1"/>
</dbReference>
<dbReference type="SUPFAM" id="SSF111331">
    <property type="entry name" value="NAD kinase/diacylglycerol kinase-like"/>
    <property type="match status" value="1"/>
</dbReference>
<protein>
    <submittedName>
        <fullName evidence="1">ATP-NAD kinase family protein</fullName>
    </submittedName>
</protein>
<dbReference type="Pfam" id="PF01513">
    <property type="entry name" value="NAD_kinase"/>
    <property type="match status" value="1"/>
</dbReference>
<dbReference type="InterPro" id="IPR002504">
    <property type="entry name" value="NADK"/>
</dbReference>
<dbReference type="RefSeq" id="WP_214418800.1">
    <property type="nucleotide sequence ID" value="NZ_CP075546.1"/>
</dbReference>
<dbReference type="InterPro" id="IPR011386">
    <property type="entry name" value="Put_ATP-NAD_kin"/>
</dbReference>
<dbReference type="Proteomes" id="UP000680656">
    <property type="component" value="Chromosome"/>
</dbReference>
<dbReference type="Gene3D" id="3.40.50.10330">
    <property type="entry name" value="Probable inorganic polyphosphate/atp-NAD kinase, domain 1"/>
    <property type="match status" value="1"/>
</dbReference>
<dbReference type="EMBL" id="CP075546">
    <property type="protein sequence ID" value="QVV87983.1"/>
    <property type="molecule type" value="Genomic_DNA"/>
</dbReference>
<dbReference type="GeneID" id="65097842"/>
<evidence type="ECO:0000313" key="1">
    <source>
        <dbReference type="EMBL" id="QVV87983.1"/>
    </source>
</evidence>
<keyword evidence="1" id="KW-0418">Kinase</keyword>
<dbReference type="PIRSF" id="PIRSF016907">
    <property type="entry name" value="Kin_ATP-NAD"/>
    <property type="match status" value="1"/>
</dbReference>